<evidence type="ECO:0000256" key="2">
    <source>
        <dbReference type="ARBA" id="ARBA00022679"/>
    </source>
</evidence>
<dbReference type="Gene3D" id="3.40.50.150">
    <property type="entry name" value="Vaccinia Virus protein VP39"/>
    <property type="match status" value="1"/>
</dbReference>
<dbReference type="InterPro" id="IPR029063">
    <property type="entry name" value="SAM-dependent_MTases_sf"/>
</dbReference>
<reference evidence="5" key="1">
    <citation type="submission" date="2016-11" db="EMBL/GenBank/DDBJ databases">
        <authorList>
            <person name="Varghese N."/>
            <person name="Submissions S."/>
        </authorList>
    </citation>
    <scope>NUCLEOTIDE SEQUENCE [LARGE SCALE GENOMIC DNA]</scope>
    <source>
        <strain evidence="5">UWOS</strain>
    </source>
</reference>
<dbReference type="GO" id="GO:0008168">
    <property type="term" value="F:methyltransferase activity"/>
    <property type="evidence" value="ECO:0007669"/>
    <property type="project" value="UniProtKB-KW"/>
</dbReference>
<proteinExistence type="predicted"/>
<gene>
    <name evidence="4" type="ORF">SAMN05720469_10715</name>
</gene>
<keyword evidence="2 4" id="KW-0808">Transferase</keyword>
<dbReference type="EMBL" id="FRAW01000007">
    <property type="protein sequence ID" value="SHK46837.1"/>
    <property type="molecule type" value="Genomic_DNA"/>
</dbReference>
<dbReference type="GO" id="GO:0032259">
    <property type="term" value="P:methylation"/>
    <property type="evidence" value="ECO:0007669"/>
    <property type="project" value="UniProtKB-KW"/>
</dbReference>
<dbReference type="SUPFAM" id="SSF53335">
    <property type="entry name" value="S-adenosyl-L-methionine-dependent methyltransferases"/>
    <property type="match status" value="1"/>
</dbReference>
<dbReference type="Proteomes" id="UP000184275">
    <property type="component" value="Unassembled WGS sequence"/>
</dbReference>
<accession>A0A1M6SQC3</accession>
<evidence type="ECO:0000259" key="3">
    <source>
        <dbReference type="Pfam" id="PF13649"/>
    </source>
</evidence>
<dbReference type="AlphaFoldDB" id="A0A1M6SQC3"/>
<evidence type="ECO:0000313" key="5">
    <source>
        <dbReference type="Proteomes" id="UP000184275"/>
    </source>
</evidence>
<feature type="domain" description="Methyltransferase" evidence="3">
    <location>
        <begin position="41"/>
        <end position="129"/>
    </location>
</feature>
<dbReference type="PANTHER" id="PTHR43861:SF1">
    <property type="entry name" value="TRANS-ACONITATE 2-METHYLTRANSFERASE"/>
    <property type="match status" value="1"/>
</dbReference>
<keyword evidence="5" id="KW-1185">Reference proteome</keyword>
<dbReference type="CDD" id="cd02440">
    <property type="entry name" value="AdoMet_MTases"/>
    <property type="match status" value="1"/>
</dbReference>
<organism evidence="4 5">
    <name type="scientific">Fibrobacter intestinalis</name>
    <dbReference type="NCBI Taxonomy" id="28122"/>
    <lineage>
        <taxon>Bacteria</taxon>
        <taxon>Pseudomonadati</taxon>
        <taxon>Fibrobacterota</taxon>
        <taxon>Fibrobacteria</taxon>
        <taxon>Fibrobacterales</taxon>
        <taxon>Fibrobacteraceae</taxon>
        <taxon>Fibrobacter</taxon>
    </lineage>
</organism>
<dbReference type="Pfam" id="PF13649">
    <property type="entry name" value="Methyltransf_25"/>
    <property type="match status" value="1"/>
</dbReference>
<evidence type="ECO:0000313" key="4">
    <source>
        <dbReference type="EMBL" id="SHK46837.1"/>
    </source>
</evidence>
<dbReference type="RefSeq" id="WP_073303160.1">
    <property type="nucleotide sequence ID" value="NZ_FRAW01000007.1"/>
</dbReference>
<dbReference type="InterPro" id="IPR041698">
    <property type="entry name" value="Methyltransf_25"/>
</dbReference>
<sequence length="198" mass="22862">MNVTIDYYDKNAAEYSADTVGVDFSATQKKFLEYLPPYAKILDFGCGSGRDTKYFLSKGFFVDAMDGSESLCRIARRYTGITVKHMFFDELVAKDKYDGIWACASILHLPWDELLVVLHKMADALKKDGVIYTSFKYGDFSGERNGRFFTDFTEKCLFEMLAEVPELVCREYWISMDVRSNRSEEKWMNSILSRKVAH</sequence>
<keyword evidence="1 4" id="KW-0489">Methyltransferase</keyword>
<dbReference type="PANTHER" id="PTHR43861">
    <property type="entry name" value="TRANS-ACONITATE 2-METHYLTRANSFERASE-RELATED"/>
    <property type="match status" value="1"/>
</dbReference>
<evidence type="ECO:0000256" key="1">
    <source>
        <dbReference type="ARBA" id="ARBA00022603"/>
    </source>
</evidence>
<protein>
    <submittedName>
        <fullName evidence="4">Methyltransferase domain-containing protein</fullName>
    </submittedName>
</protein>
<name>A0A1M6SQC3_9BACT</name>